<protein>
    <submittedName>
        <fullName evidence="2">Uncharacterized protein</fullName>
    </submittedName>
</protein>
<name>A0A3L8Q2W0_CHLGU</name>
<sequence>MSSSGPFRSPSSLGTETSTSPFSLGPLRLKSTSGMEILGVLKCISGILNLGPFTFPSGRSMSTSGPSMSTLGPLTSRHLEFPLGAVNVHIWHINVNFGAFDVQFRPLQVPFELGDRDIDVPLDLGALEAEVDVGHGDLGGLDVHLGHLELGAFDFPLRPFQLNIGEINIDLGGFDVDVWGFQVTLEFGYRNIDVPLQLGAFEVEVDIGHGDLGGLEVHLGHLELGALHLPLREINVHLWTFNVHLGTTHIQVTLQLWKGHVHIALDLGALEAEVDVRHGDLGGLDVH</sequence>
<organism evidence="2 3">
    <name type="scientific">Chloebia gouldiae</name>
    <name type="common">Gouldian finch</name>
    <name type="synonym">Erythrura gouldiae</name>
    <dbReference type="NCBI Taxonomy" id="44316"/>
    <lineage>
        <taxon>Eukaryota</taxon>
        <taxon>Metazoa</taxon>
        <taxon>Chordata</taxon>
        <taxon>Craniata</taxon>
        <taxon>Vertebrata</taxon>
        <taxon>Euteleostomi</taxon>
        <taxon>Archelosauria</taxon>
        <taxon>Archosauria</taxon>
        <taxon>Dinosauria</taxon>
        <taxon>Saurischia</taxon>
        <taxon>Theropoda</taxon>
        <taxon>Coelurosauria</taxon>
        <taxon>Aves</taxon>
        <taxon>Neognathae</taxon>
        <taxon>Neoaves</taxon>
        <taxon>Telluraves</taxon>
        <taxon>Australaves</taxon>
        <taxon>Passeriformes</taxon>
        <taxon>Passeroidea</taxon>
        <taxon>Passeridae</taxon>
        <taxon>Chloebia</taxon>
    </lineage>
</organism>
<evidence type="ECO:0000313" key="2">
    <source>
        <dbReference type="EMBL" id="RLV61836.1"/>
    </source>
</evidence>
<proteinExistence type="predicted"/>
<feature type="non-terminal residue" evidence="2">
    <location>
        <position position="287"/>
    </location>
</feature>
<feature type="region of interest" description="Disordered" evidence="1">
    <location>
        <begin position="1"/>
        <end position="20"/>
    </location>
</feature>
<dbReference type="OrthoDB" id="10261408at2759"/>
<dbReference type="EMBL" id="QUSF01016162">
    <property type="protein sequence ID" value="RLV61836.1"/>
    <property type="molecule type" value="Genomic_DNA"/>
</dbReference>
<reference evidence="2 3" key="1">
    <citation type="journal article" date="2018" name="Proc. R. Soc. B">
        <title>A non-coding region near Follistatin controls head colour polymorphism in the Gouldian finch.</title>
        <authorList>
            <person name="Toomey M.B."/>
            <person name="Marques C.I."/>
            <person name="Andrade P."/>
            <person name="Araujo P.M."/>
            <person name="Sabatino S."/>
            <person name="Gazda M.A."/>
            <person name="Afonso S."/>
            <person name="Lopes R.J."/>
            <person name="Corbo J.C."/>
            <person name="Carneiro M."/>
        </authorList>
    </citation>
    <scope>NUCLEOTIDE SEQUENCE [LARGE SCALE GENOMIC DNA]</scope>
    <source>
        <strain evidence="2">Red01</strain>
        <tissue evidence="2">Muscle</tissue>
    </source>
</reference>
<dbReference type="AlphaFoldDB" id="A0A3L8Q2W0"/>
<dbReference type="Proteomes" id="UP000276834">
    <property type="component" value="Unassembled WGS sequence"/>
</dbReference>
<evidence type="ECO:0000256" key="1">
    <source>
        <dbReference type="SAM" id="MobiDB-lite"/>
    </source>
</evidence>
<feature type="compositionally biased region" description="Low complexity" evidence="1">
    <location>
        <begin position="1"/>
        <end position="12"/>
    </location>
</feature>
<accession>A0A3L8Q2W0</accession>
<gene>
    <name evidence="2" type="ORF">DV515_00019984</name>
</gene>
<comment type="caution">
    <text evidence="2">The sequence shown here is derived from an EMBL/GenBank/DDBJ whole genome shotgun (WGS) entry which is preliminary data.</text>
</comment>
<evidence type="ECO:0000313" key="3">
    <source>
        <dbReference type="Proteomes" id="UP000276834"/>
    </source>
</evidence>
<keyword evidence="3" id="KW-1185">Reference proteome</keyword>